<keyword evidence="3" id="KW-1185">Reference proteome</keyword>
<evidence type="ECO:0000313" key="2">
    <source>
        <dbReference type="EMBL" id="RPA89609.1"/>
    </source>
</evidence>
<dbReference type="Proteomes" id="UP000276215">
    <property type="component" value="Unassembled WGS sequence"/>
</dbReference>
<protein>
    <submittedName>
        <fullName evidence="2">Uncharacterized protein</fullName>
    </submittedName>
</protein>
<dbReference type="EMBL" id="ML120565">
    <property type="protein sequence ID" value="RPA89609.1"/>
    <property type="molecule type" value="Genomic_DNA"/>
</dbReference>
<evidence type="ECO:0000256" key="1">
    <source>
        <dbReference type="SAM" id="MobiDB-lite"/>
    </source>
</evidence>
<dbReference type="AlphaFoldDB" id="A0A3N4IUJ3"/>
<feature type="region of interest" description="Disordered" evidence="1">
    <location>
        <begin position="60"/>
        <end position="81"/>
    </location>
</feature>
<gene>
    <name evidence="2" type="ORF">L873DRAFT_619141</name>
</gene>
<proteinExistence type="predicted"/>
<feature type="compositionally biased region" description="Polar residues" evidence="1">
    <location>
        <begin position="131"/>
        <end position="151"/>
    </location>
</feature>
<accession>A0A3N4IUJ3</accession>
<evidence type="ECO:0000313" key="3">
    <source>
        <dbReference type="Proteomes" id="UP000276215"/>
    </source>
</evidence>
<reference evidence="2 3" key="1">
    <citation type="journal article" date="2018" name="Nat. Ecol. Evol.">
        <title>Pezizomycetes genomes reveal the molecular basis of ectomycorrhizal truffle lifestyle.</title>
        <authorList>
            <person name="Murat C."/>
            <person name="Payen T."/>
            <person name="Noel B."/>
            <person name="Kuo A."/>
            <person name="Morin E."/>
            <person name="Chen J."/>
            <person name="Kohler A."/>
            <person name="Krizsan K."/>
            <person name="Balestrini R."/>
            <person name="Da Silva C."/>
            <person name="Montanini B."/>
            <person name="Hainaut M."/>
            <person name="Levati E."/>
            <person name="Barry K.W."/>
            <person name="Belfiori B."/>
            <person name="Cichocki N."/>
            <person name="Clum A."/>
            <person name="Dockter R.B."/>
            <person name="Fauchery L."/>
            <person name="Guy J."/>
            <person name="Iotti M."/>
            <person name="Le Tacon F."/>
            <person name="Lindquist E.A."/>
            <person name="Lipzen A."/>
            <person name="Malagnac F."/>
            <person name="Mello A."/>
            <person name="Molinier V."/>
            <person name="Miyauchi S."/>
            <person name="Poulain J."/>
            <person name="Riccioni C."/>
            <person name="Rubini A."/>
            <person name="Sitrit Y."/>
            <person name="Splivallo R."/>
            <person name="Traeger S."/>
            <person name="Wang M."/>
            <person name="Zifcakova L."/>
            <person name="Wipf D."/>
            <person name="Zambonelli A."/>
            <person name="Paolocci F."/>
            <person name="Nowrousian M."/>
            <person name="Ottonello S."/>
            <person name="Baldrian P."/>
            <person name="Spatafora J.W."/>
            <person name="Henrissat B."/>
            <person name="Nagy L.G."/>
            <person name="Aury J.M."/>
            <person name="Wincker P."/>
            <person name="Grigoriev I.V."/>
            <person name="Bonfante P."/>
            <person name="Martin F.M."/>
        </authorList>
    </citation>
    <scope>NUCLEOTIDE SEQUENCE [LARGE SCALE GENOMIC DNA]</scope>
    <source>
        <strain evidence="2 3">120613-1</strain>
    </source>
</reference>
<organism evidence="2 3">
    <name type="scientific">Choiromyces venosus 120613-1</name>
    <dbReference type="NCBI Taxonomy" id="1336337"/>
    <lineage>
        <taxon>Eukaryota</taxon>
        <taxon>Fungi</taxon>
        <taxon>Dikarya</taxon>
        <taxon>Ascomycota</taxon>
        <taxon>Pezizomycotina</taxon>
        <taxon>Pezizomycetes</taxon>
        <taxon>Pezizales</taxon>
        <taxon>Tuberaceae</taxon>
        <taxon>Choiromyces</taxon>
    </lineage>
</organism>
<name>A0A3N4IUJ3_9PEZI</name>
<feature type="region of interest" description="Disordered" evidence="1">
    <location>
        <begin position="131"/>
        <end position="165"/>
    </location>
</feature>
<sequence>MGTRDCNGWWGGWIFLKYRIAATTVRDGGFMPSEGDFSRGEDYVCYLRFVTQATNTSHLSTSSSLAISSKPHPPPPRPMALRNPPLHTVLRSHHSSTPRCHIAQPQLQKPERADLPTDTYEAIPLGINGINRTRTGMRTMPPSSSLSSTRITDMDGTHGISEGFI</sequence>
<feature type="compositionally biased region" description="Low complexity" evidence="1">
    <location>
        <begin position="60"/>
        <end position="69"/>
    </location>
</feature>